<reference evidence="8" key="1">
    <citation type="submission" date="2023-08" db="EMBL/GenBank/DDBJ databases">
        <title>Black Yeasts Isolated from many extreme environments.</title>
        <authorList>
            <person name="Coleine C."/>
            <person name="Stajich J.E."/>
            <person name="Selbmann L."/>
        </authorList>
    </citation>
    <scope>NUCLEOTIDE SEQUENCE</scope>
    <source>
        <strain evidence="8">CCFEE 5401</strain>
    </source>
</reference>
<evidence type="ECO:0000259" key="7">
    <source>
        <dbReference type="Pfam" id="PF01636"/>
    </source>
</evidence>
<comment type="caution">
    <text evidence="8">The sequence shown here is derived from an EMBL/GenBank/DDBJ whole genome shotgun (WGS) entry which is preliminary data.</text>
</comment>
<dbReference type="AlphaFoldDB" id="A0AAN7TQF6"/>
<keyword evidence="4" id="KW-0809">Transit peptide</keyword>
<dbReference type="Gene3D" id="3.90.1200.10">
    <property type="match status" value="1"/>
</dbReference>
<evidence type="ECO:0000313" key="9">
    <source>
        <dbReference type="Proteomes" id="UP001310890"/>
    </source>
</evidence>
<dbReference type="PANTHER" id="PTHR36091:SF1">
    <property type="entry name" value="ALTERED INHERITANCE OF MITOCHONDRIA PROTEIN 9, MITOCHONDRIAL"/>
    <property type="match status" value="1"/>
</dbReference>
<accession>A0AAN7TQF6</accession>
<dbReference type="PANTHER" id="PTHR36091">
    <property type="entry name" value="ALTERED INHERITANCE OF MITOCHONDRIA PROTEIN 9, MITOCHONDRIAL"/>
    <property type="match status" value="1"/>
</dbReference>
<feature type="domain" description="Aminoglycoside phosphotransferase" evidence="7">
    <location>
        <begin position="62"/>
        <end position="343"/>
    </location>
</feature>
<dbReference type="GO" id="GO:0005739">
    <property type="term" value="C:mitochondrion"/>
    <property type="evidence" value="ECO:0007669"/>
    <property type="project" value="UniProtKB-SubCell"/>
</dbReference>
<evidence type="ECO:0000256" key="2">
    <source>
        <dbReference type="ARBA" id="ARBA00005543"/>
    </source>
</evidence>
<dbReference type="InterPro" id="IPR051035">
    <property type="entry name" value="Mito_inheritance_9"/>
</dbReference>
<comment type="subcellular location">
    <subcellularLocation>
        <location evidence="1">Mitochondrion</location>
    </subcellularLocation>
</comment>
<evidence type="ECO:0000256" key="1">
    <source>
        <dbReference type="ARBA" id="ARBA00004173"/>
    </source>
</evidence>
<evidence type="ECO:0000256" key="3">
    <source>
        <dbReference type="ARBA" id="ARBA00016197"/>
    </source>
</evidence>
<evidence type="ECO:0000313" key="8">
    <source>
        <dbReference type="EMBL" id="KAK5113994.1"/>
    </source>
</evidence>
<dbReference type="Pfam" id="PF01636">
    <property type="entry name" value="APH"/>
    <property type="match status" value="1"/>
</dbReference>
<organism evidence="8 9">
    <name type="scientific">Meristemomyces frigidus</name>
    <dbReference type="NCBI Taxonomy" id="1508187"/>
    <lineage>
        <taxon>Eukaryota</taxon>
        <taxon>Fungi</taxon>
        <taxon>Dikarya</taxon>
        <taxon>Ascomycota</taxon>
        <taxon>Pezizomycotina</taxon>
        <taxon>Dothideomycetes</taxon>
        <taxon>Dothideomycetidae</taxon>
        <taxon>Mycosphaerellales</taxon>
        <taxon>Teratosphaeriaceae</taxon>
        <taxon>Meristemomyces</taxon>
    </lineage>
</organism>
<dbReference type="SUPFAM" id="SSF56112">
    <property type="entry name" value="Protein kinase-like (PK-like)"/>
    <property type="match status" value="1"/>
</dbReference>
<dbReference type="EMBL" id="JAVRRL010000020">
    <property type="protein sequence ID" value="KAK5113994.1"/>
    <property type="molecule type" value="Genomic_DNA"/>
</dbReference>
<dbReference type="InterPro" id="IPR011009">
    <property type="entry name" value="Kinase-like_dom_sf"/>
</dbReference>
<gene>
    <name evidence="8" type="ORF">LTR62_003117</name>
</gene>
<evidence type="ECO:0000256" key="6">
    <source>
        <dbReference type="ARBA" id="ARBA00031849"/>
    </source>
</evidence>
<dbReference type="Proteomes" id="UP001310890">
    <property type="component" value="Unassembled WGS sequence"/>
</dbReference>
<proteinExistence type="inferred from homology"/>
<keyword evidence="5" id="KW-0496">Mitochondrion</keyword>
<name>A0AAN7TQF6_9PEZI</name>
<dbReference type="InterPro" id="IPR002575">
    <property type="entry name" value="Aminoglycoside_PTrfase"/>
</dbReference>
<protein>
    <recommendedName>
        <fullName evidence="3">Altered inheritance of mitochondria protein 9, mitochondrial</fullName>
    </recommendedName>
    <alternativeName>
        <fullName evidence="6">Found in mitochondrial proteome protein 29</fullName>
    </alternativeName>
</protein>
<evidence type="ECO:0000256" key="5">
    <source>
        <dbReference type="ARBA" id="ARBA00023128"/>
    </source>
</evidence>
<sequence>MSTLLRRHTRTDWNQYADFFNFTRGRFVSKEAEQMAQRRVIFDMNQLCKIAGDAVGKQCINVEKFADGMYNKAFLLTMDDNKQVVAKVPNPNAGLPYFTTASEVATMDLMRNIMKTPAPQVLAWDSSNANAVKAEYIIMEKAKGVQLGTVWPTMDGGQKVQLIRAIARHQRAWSKISFSRIGSLYYAKDLSPTDVAGPVFFDDSGNPVTDSKFAIGPISGREWMDFGRANIDCDRGPWTSTESYRRAVLERDMQAARSLGALPRPLSMLCGPSLYQPTREKKLFACEAAFQVLPYILPREQWASAFHMWHDDLHEENIFVDADDPTTITAIIDWQSTCIAPLFDHTMAPGFLDYEGPAMQGMERPEPPELPEAMDPREKAAALKLYDEQILASGYKHMLESNIRPVFDAVMYEDSKHSGILSASRNIFEIGEAYCLGSILELEDSPVRFSEAERANIQDDVEKTAASMNAMSVIKDALGSLFPEKGCVRPEQYDDSKAALRRVKTQVIEDFSRSAEDRCTWEKVWPFDD</sequence>
<comment type="similarity">
    <text evidence="2">Belongs to the AIM9 family.</text>
</comment>
<evidence type="ECO:0000256" key="4">
    <source>
        <dbReference type="ARBA" id="ARBA00022946"/>
    </source>
</evidence>